<proteinExistence type="predicted"/>
<keyword evidence="2" id="KW-0732">Signal</keyword>
<protein>
    <submittedName>
        <fullName evidence="3">Uncharacterized protein</fullName>
    </submittedName>
</protein>
<gene>
    <name evidence="3" type="ORF">V5R04_00510</name>
</gene>
<feature type="chain" id="PRO_5043481715" evidence="2">
    <location>
        <begin position="22"/>
        <end position="194"/>
    </location>
</feature>
<dbReference type="AlphaFoldDB" id="A0AAU7DV80"/>
<accession>A0AAU7DV80</accession>
<evidence type="ECO:0000256" key="1">
    <source>
        <dbReference type="SAM" id="MobiDB-lite"/>
    </source>
</evidence>
<sequence length="194" mass="20274">MFKIIASSTRFLRFAGVTATAGALVLTGCGQGQESPPTMAPTTTESASPQPPEPSDSPSETPSDTPSETPSESPSGEPGSGLNVETSVATYQAQGEVWPTAALEGSLMLLDTGCLVVREAQGENAFIPVFPISHESVTFDGQTLRLGVTSFEVGDKITLGGSALEWSDSFPELNYTMPAACHDLDTWWASPTGM</sequence>
<organism evidence="3">
    <name type="scientific">Jonesiaceae bacterium BS-20</name>
    <dbReference type="NCBI Taxonomy" id="3120821"/>
    <lineage>
        <taxon>Bacteria</taxon>
        <taxon>Bacillati</taxon>
        <taxon>Actinomycetota</taxon>
        <taxon>Actinomycetes</taxon>
        <taxon>Micrococcales</taxon>
        <taxon>Jonesiaceae</taxon>
    </lineage>
</organism>
<reference evidence="3" key="1">
    <citation type="submission" date="2024-02" db="EMBL/GenBank/DDBJ databases">
        <title>Tomenella chthoni gen. nov. sp. nov., a member of the family Jonesiaceae isolated from bat guano.</title>
        <authorList>
            <person name="Miller S.L."/>
            <person name="King J."/>
            <person name="Sankaranarayanan K."/>
            <person name="Lawson P.A."/>
        </authorList>
    </citation>
    <scope>NUCLEOTIDE SEQUENCE</scope>
    <source>
        <strain evidence="3">BS-20</strain>
    </source>
</reference>
<feature type="region of interest" description="Disordered" evidence="1">
    <location>
        <begin position="28"/>
        <end position="83"/>
    </location>
</feature>
<evidence type="ECO:0000256" key="2">
    <source>
        <dbReference type="SAM" id="SignalP"/>
    </source>
</evidence>
<dbReference type="EMBL" id="CP146203">
    <property type="protein sequence ID" value="XBH21743.1"/>
    <property type="molecule type" value="Genomic_DNA"/>
</dbReference>
<feature type="compositionally biased region" description="Low complexity" evidence="1">
    <location>
        <begin position="56"/>
        <end position="77"/>
    </location>
</feature>
<name>A0AAU7DV80_9MICO</name>
<dbReference type="PROSITE" id="PS51257">
    <property type="entry name" value="PROKAR_LIPOPROTEIN"/>
    <property type="match status" value="1"/>
</dbReference>
<feature type="signal peptide" evidence="2">
    <location>
        <begin position="1"/>
        <end position="21"/>
    </location>
</feature>
<evidence type="ECO:0000313" key="3">
    <source>
        <dbReference type="EMBL" id="XBH21743.1"/>
    </source>
</evidence>